<dbReference type="Gene3D" id="3.30.70.270">
    <property type="match status" value="1"/>
</dbReference>
<dbReference type="AlphaFoldDB" id="A0A327M9G4"/>
<dbReference type="SMART" id="SM00052">
    <property type="entry name" value="EAL"/>
    <property type="match status" value="1"/>
</dbReference>
<evidence type="ECO:0000313" key="5">
    <source>
        <dbReference type="EMBL" id="RAI58763.1"/>
    </source>
</evidence>
<dbReference type="InterPro" id="IPR035965">
    <property type="entry name" value="PAS-like_dom_sf"/>
</dbReference>
<dbReference type="SMART" id="SM00267">
    <property type="entry name" value="GGDEF"/>
    <property type="match status" value="1"/>
</dbReference>
<dbReference type="InterPro" id="IPR000014">
    <property type="entry name" value="PAS"/>
</dbReference>
<dbReference type="PROSITE" id="PS50887">
    <property type="entry name" value="GGDEF"/>
    <property type="match status" value="1"/>
</dbReference>
<dbReference type="InterPro" id="IPR035919">
    <property type="entry name" value="EAL_sf"/>
</dbReference>
<name>A0A327M9G4_9PROT</name>
<dbReference type="Pfam" id="PF13188">
    <property type="entry name" value="PAS_8"/>
    <property type="match status" value="1"/>
</dbReference>
<evidence type="ECO:0000313" key="6">
    <source>
        <dbReference type="Proteomes" id="UP000249065"/>
    </source>
</evidence>
<reference evidence="6" key="1">
    <citation type="submission" date="2018-06" db="EMBL/GenBank/DDBJ databases">
        <authorList>
            <person name="Khan S.A."/>
        </authorList>
    </citation>
    <scope>NUCLEOTIDE SEQUENCE [LARGE SCALE GENOMIC DNA]</scope>
    <source>
        <strain evidence="6">DB-1506</strain>
    </source>
</reference>
<dbReference type="InterPro" id="IPR043128">
    <property type="entry name" value="Rev_trsase/Diguanyl_cyclase"/>
</dbReference>
<protein>
    <recommendedName>
        <fullName evidence="7">GGDEF domain-containing protein</fullName>
    </recommendedName>
</protein>
<dbReference type="CDD" id="cd01948">
    <property type="entry name" value="EAL"/>
    <property type="match status" value="1"/>
</dbReference>
<dbReference type="SUPFAM" id="SSF55785">
    <property type="entry name" value="PYP-like sensor domain (PAS domain)"/>
    <property type="match status" value="2"/>
</dbReference>
<dbReference type="Pfam" id="PF00990">
    <property type="entry name" value="GGDEF"/>
    <property type="match status" value="1"/>
</dbReference>
<accession>A0A327M9G4</accession>
<dbReference type="InterPro" id="IPR013656">
    <property type="entry name" value="PAS_4"/>
</dbReference>
<proteinExistence type="predicted"/>
<sequence length="771" mass="82298">MRRLPGPGLMLSRDRAAPPASEGSGASVPPAGPKAGPVSPGPEAGPVPPDTEADPVSPLPAPSLAAPGSALPSALLAAIEATGQPCPGEACDLLRWRERALIEALGIAVSTVDATGRLAFYNAAAAELWGWSPPLLERHWCGAWRLFAPDGTPVPPEQSATALCLRGQRPPPGSWVYAERPDGRRIPFAAFPSPLRNLAGQVVGAVTVMVELTGLHAAEAARATVERQFRAAQDALPDGFMLVHPDGEAGAACPGFTIDYLNPAAARLFDASREAVQGGPLRRLLAGHPRCEALLQALAEVLARGEPLRSEECHRRGRDMVWLRLHATRLGDGLAITLEDITERREAEARIRFLALHDPLTGMPNRAALQDRLLQAGRAGTPVAVLALDLDGFRGVNDALGHMVGDLLLREAAARILGCLEPGDLAARLDGDEFALLLPGEDAQTRAMVMASRVRRALTAPFALGEYRASIGVTIGIAIGQGPAPQAEALLRHADLALFRARAEERGSIRCFTPPMATQRENRLLLLADLREALSGSGVAVAYQPIIDLRRNRASGFEALLRWNHPYRGPIPPAEFVPVAEESGLILQLGEWVLRRACADAATWPAGMKVAVNLSPVQMIGGEVPRLVREALAEAGLPAERLELEITESVLLQHNETVLATLRELRTMGVRLALDDFGTGYASLAYLRVFRFDKIKIDQSFVRDAVRRPDCLAIVRSVAGLAAELGMTATAEGVEEAEHLAMVRGAGCPEAQGYHLGRPVALAELGRFLWG</sequence>
<dbReference type="PROSITE" id="PS50883">
    <property type="entry name" value="EAL"/>
    <property type="match status" value="1"/>
</dbReference>
<dbReference type="PROSITE" id="PS50112">
    <property type="entry name" value="PAS"/>
    <property type="match status" value="1"/>
</dbReference>
<feature type="domain" description="GGDEF" evidence="4">
    <location>
        <begin position="381"/>
        <end position="514"/>
    </location>
</feature>
<comment type="caution">
    <text evidence="5">The sequence shown here is derived from an EMBL/GenBank/DDBJ whole genome shotgun (WGS) entry which is preliminary data.</text>
</comment>
<dbReference type="Proteomes" id="UP000249065">
    <property type="component" value="Unassembled WGS sequence"/>
</dbReference>
<gene>
    <name evidence="5" type="ORF">DOO78_11820</name>
</gene>
<keyword evidence="6" id="KW-1185">Reference proteome</keyword>
<dbReference type="SMART" id="SM00091">
    <property type="entry name" value="PAS"/>
    <property type="match status" value="3"/>
</dbReference>
<dbReference type="CDD" id="cd00130">
    <property type="entry name" value="PAS"/>
    <property type="match status" value="2"/>
</dbReference>
<feature type="domain" description="PAS" evidence="2">
    <location>
        <begin position="99"/>
        <end position="133"/>
    </location>
</feature>
<evidence type="ECO:0000259" key="4">
    <source>
        <dbReference type="PROSITE" id="PS50887"/>
    </source>
</evidence>
<evidence type="ECO:0008006" key="7">
    <source>
        <dbReference type="Google" id="ProtNLM"/>
    </source>
</evidence>
<feature type="compositionally biased region" description="Pro residues" evidence="1">
    <location>
        <begin position="39"/>
        <end position="49"/>
    </location>
</feature>
<dbReference type="SUPFAM" id="SSF141868">
    <property type="entry name" value="EAL domain-like"/>
    <property type="match status" value="1"/>
</dbReference>
<dbReference type="Gene3D" id="3.30.450.20">
    <property type="entry name" value="PAS domain"/>
    <property type="match status" value="2"/>
</dbReference>
<feature type="domain" description="EAL" evidence="3">
    <location>
        <begin position="523"/>
        <end position="771"/>
    </location>
</feature>
<dbReference type="PANTHER" id="PTHR44757:SF2">
    <property type="entry name" value="BIOFILM ARCHITECTURE MAINTENANCE PROTEIN MBAA"/>
    <property type="match status" value="1"/>
</dbReference>
<dbReference type="InterPro" id="IPR029787">
    <property type="entry name" value="Nucleotide_cyclase"/>
</dbReference>
<organism evidence="5 6">
    <name type="scientific">Roseicella frigidaeris</name>
    <dbReference type="NCBI Taxonomy" id="2230885"/>
    <lineage>
        <taxon>Bacteria</taxon>
        <taxon>Pseudomonadati</taxon>
        <taxon>Pseudomonadota</taxon>
        <taxon>Alphaproteobacteria</taxon>
        <taxon>Acetobacterales</taxon>
        <taxon>Roseomonadaceae</taxon>
        <taxon>Roseicella</taxon>
    </lineage>
</organism>
<dbReference type="NCBIfam" id="TIGR00229">
    <property type="entry name" value="sensory_box"/>
    <property type="match status" value="2"/>
</dbReference>
<dbReference type="InterPro" id="IPR052155">
    <property type="entry name" value="Biofilm_reg_signaling"/>
</dbReference>
<dbReference type="InterPro" id="IPR000160">
    <property type="entry name" value="GGDEF_dom"/>
</dbReference>
<dbReference type="Gene3D" id="3.20.20.450">
    <property type="entry name" value="EAL domain"/>
    <property type="match status" value="1"/>
</dbReference>
<feature type="compositionally biased region" description="Low complexity" evidence="1">
    <location>
        <begin position="17"/>
        <end position="38"/>
    </location>
</feature>
<dbReference type="EMBL" id="QLIX01000007">
    <property type="protein sequence ID" value="RAI58763.1"/>
    <property type="molecule type" value="Genomic_DNA"/>
</dbReference>
<feature type="region of interest" description="Disordered" evidence="1">
    <location>
        <begin position="1"/>
        <end position="64"/>
    </location>
</feature>
<dbReference type="NCBIfam" id="TIGR00254">
    <property type="entry name" value="GGDEF"/>
    <property type="match status" value="1"/>
</dbReference>
<evidence type="ECO:0000259" key="3">
    <source>
        <dbReference type="PROSITE" id="PS50883"/>
    </source>
</evidence>
<dbReference type="Pfam" id="PF00563">
    <property type="entry name" value="EAL"/>
    <property type="match status" value="1"/>
</dbReference>
<evidence type="ECO:0000256" key="1">
    <source>
        <dbReference type="SAM" id="MobiDB-lite"/>
    </source>
</evidence>
<dbReference type="InterPro" id="IPR001633">
    <property type="entry name" value="EAL_dom"/>
</dbReference>
<dbReference type="CDD" id="cd01949">
    <property type="entry name" value="GGDEF"/>
    <property type="match status" value="1"/>
</dbReference>
<evidence type="ECO:0000259" key="2">
    <source>
        <dbReference type="PROSITE" id="PS50112"/>
    </source>
</evidence>
<dbReference type="Pfam" id="PF08448">
    <property type="entry name" value="PAS_4"/>
    <property type="match status" value="1"/>
</dbReference>
<dbReference type="SUPFAM" id="SSF55073">
    <property type="entry name" value="Nucleotide cyclase"/>
    <property type="match status" value="1"/>
</dbReference>
<dbReference type="PANTHER" id="PTHR44757">
    <property type="entry name" value="DIGUANYLATE CYCLASE DGCP"/>
    <property type="match status" value="1"/>
</dbReference>